<evidence type="ECO:0000256" key="1">
    <source>
        <dbReference type="SAM" id="MobiDB-lite"/>
    </source>
</evidence>
<dbReference type="Proteomes" id="UP000053789">
    <property type="component" value="Unassembled WGS sequence"/>
</dbReference>
<dbReference type="HOGENOM" id="CLU_1895976_0_0_1"/>
<organism evidence="2 3">
    <name type="scientific">Cladophialophora bantiana (strain ATCC 10958 / CBS 173.52 / CDC B-1940 / NIH 8579)</name>
    <name type="common">Xylohypha bantiana</name>
    <dbReference type="NCBI Taxonomy" id="1442370"/>
    <lineage>
        <taxon>Eukaryota</taxon>
        <taxon>Fungi</taxon>
        <taxon>Dikarya</taxon>
        <taxon>Ascomycota</taxon>
        <taxon>Pezizomycotina</taxon>
        <taxon>Eurotiomycetes</taxon>
        <taxon>Chaetothyriomycetidae</taxon>
        <taxon>Chaetothyriales</taxon>
        <taxon>Herpotrichiellaceae</taxon>
        <taxon>Cladophialophora</taxon>
    </lineage>
</organism>
<keyword evidence="3" id="KW-1185">Reference proteome</keyword>
<gene>
    <name evidence="2" type="ORF">Z519_06784</name>
</gene>
<reference evidence="2" key="1">
    <citation type="submission" date="2015-01" db="EMBL/GenBank/DDBJ databases">
        <title>The Genome Sequence of Cladophialophora bantiana CBS 173.52.</title>
        <authorList>
            <consortium name="The Broad Institute Genomics Platform"/>
            <person name="Cuomo C."/>
            <person name="de Hoog S."/>
            <person name="Gorbushina A."/>
            <person name="Stielow B."/>
            <person name="Teixiera M."/>
            <person name="Abouelleil A."/>
            <person name="Chapman S.B."/>
            <person name="Priest M."/>
            <person name="Young S.K."/>
            <person name="Wortman J."/>
            <person name="Nusbaum C."/>
            <person name="Birren B."/>
        </authorList>
    </citation>
    <scope>NUCLEOTIDE SEQUENCE [LARGE SCALE GENOMIC DNA]</scope>
    <source>
        <strain evidence="2">CBS 173.52</strain>
    </source>
</reference>
<evidence type="ECO:0000313" key="2">
    <source>
        <dbReference type="EMBL" id="KIW92935.1"/>
    </source>
</evidence>
<protein>
    <submittedName>
        <fullName evidence="2">Uncharacterized protein</fullName>
    </submittedName>
</protein>
<feature type="region of interest" description="Disordered" evidence="1">
    <location>
        <begin position="1"/>
        <end position="38"/>
    </location>
</feature>
<proteinExistence type="predicted"/>
<dbReference type="EMBL" id="KN846988">
    <property type="protein sequence ID" value="KIW92935.1"/>
    <property type="molecule type" value="Genomic_DNA"/>
</dbReference>
<dbReference type="GeneID" id="27699712"/>
<dbReference type="OrthoDB" id="4157720at2759"/>
<sequence length="134" mass="15513">MRESEPPFWNREEISRGRTQIPKCLAGQPRSREQGGKAREELEVTRYIVDDEWFARNFDVEKDEGDNRTRCLCGEKIQRQQSRYTLSSEDMKMDAYPPYLKVSGAETMLAKGSTSQFIMQLHEGALLPTTLQVH</sequence>
<name>A0A0D2HQ03_CLAB1</name>
<feature type="compositionally biased region" description="Basic and acidic residues" evidence="1">
    <location>
        <begin position="1"/>
        <end position="16"/>
    </location>
</feature>
<dbReference type="RefSeq" id="XP_016619604.1">
    <property type="nucleotide sequence ID" value="XM_016764522.1"/>
</dbReference>
<dbReference type="AlphaFoldDB" id="A0A0D2HQ03"/>
<evidence type="ECO:0000313" key="3">
    <source>
        <dbReference type="Proteomes" id="UP000053789"/>
    </source>
</evidence>
<dbReference type="VEuPathDB" id="FungiDB:Z519_06784"/>
<accession>A0A0D2HQ03</accession>